<evidence type="ECO:0000313" key="3">
    <source>
        <dbReference type="Proteomes" id="UP001190700"/>
    </source>
</evidence>
<comment type="caution">
    <text evidence="2">The sequence shown here is derived from an EMBL/GenBank/DDBJ whole genome shotgun (WGS) entry which is preliminary data.</text>
</comment>
<reference evidence="2 3" key="1">
    <citation type="journal article" date="2015" name="Genome Biol. Evol.">
        <title>Comparative Genomics of a Bacterivorous Green Alga Reveals Evolutionary Causalities and Consequences of Phago-Mixotrophic Mode of Nutrition.</title>
        <authorList>
            <person name="Burns J.A."/>
            <person name="Paasch A."/>
            <person name="Narechania A."/>
            <person name="Kim E."/>
        </authorList>
    </citation>
    <scope>NUCLEOTIDE SEQUENCE [LARGE SCALE GENOMIC DNA]</scope>
    <source>
        <strain evidence="2 3">PLY_AMNH</strain>
    </source>
</reference>
<protein>
    <submittedName>
        <fullName evidence="2">Uncharacterized protein</fullName>
    </submittedName>
</protein>
<organism evidence="2 3">
    <name type="scientific">Cymbomonas tetramitiformis</name>
    <dbReference type="NCBI Taxonomy" id="36881"/>
    <lineage>
        <taxon>Eukaryota</taxon>
        <taxon>Viridiplantae</taxon>
        <taxon>Chlorophyta</taxon>
        <taxon>Pyramimonadophyceae</taxon>
        <taxon>Pyramimonadales</taxon>
        <taxon>Pyramimonadaceae</taxon>
        <taxon>Cymbomonas</taxon>
    </lineage>
</organism>
<name>A0AAE0BCC3_9CHLO</name>
<keyword evidence="3" id="KW-1185">Reference proteome</keyword>
<dbReference type="AlphaFoldDB" id="A0AAE0BCC3"/>
<dbReference type="Proteomes" id="UP001190700">
    <property type="component" value="Unassembled WGS sequence"/>
</dbReference>
<accession>A0AAE0BCC3</accession>
<dbReference type="EMBL" id="LGRX02035743">
    <property type="protein sequence ID" value="KAK3233343.1"/>
    <property type="molecule type" value="Genomic_DNA"/>
</dbReference>
<proteinExistence type="predicted"/>
<feature type="compositionally biased region" description="Basic and acidic residues" evidence="1">
    <location>
        <begin position="46"/>
        <end position="57"/>
    </location>
</feature>
<sequence>MNGFAKKVSDLEHAKKCLLKEKEEQEDALRTQKESLDESIANLSSTRKEKAALEKQHQDEMKKANILSILSRCAIA</sequence>
<evidence type="ECO:0000313" key="2">
    <source>
        <dbReference type="EMBL" id="KAK3233343.1"/>
    </source>
</evidence>
<feature type="region of interest" description="Disordered" evidence="1">
    <location>
        <begin position="29"/>
        <end position="57"/>
    </location>
</feature>
<gene>
    <name evidence="2" type="ORF">CYMTET_56348</name>
</gene>
<evidence type="ECO:0000256" key="1">
    <source>
        <dbReference type="SAM" id="MobiDB-lite"/>
    </source>
</evidence>